<organism evidence="1 2">
    <name type="scientific">Haloferula sargassicola</name>
    <dbReference type="NCBI Taxonomy" id="490096"/>
    <lineage>
        <taxon>Bacteria</taxon>
        <taxon>Pseudomonadati</taxon>
        <taxon>Verrucomicrobiota</taxon>
        <taxon>Verrucomicrobiia</taxon>
        <taxon>Verrucomicrobiales</taxon>
        <taxon>Verrucomicrobiaceae</taxon>
        <taxon>Haloferula</taxon>
    </lineage>
</organism>
<gene>
    <name evidence="1" type="ORF">Hsar01_01327</name>
</gene>
<keyword evidence="2" id="KW-1185">Reference proteome</keyword>
<evidence type="ECO:0000313" key="2">
    <source>
        <dbReference type="Proteomes" id="UP001476282"/>
    </source>
</evidence>
<dbReference type="Proteomes" id="UP001476282">
    <property type="component" value="Unassembled WGS sequence"/>
</dbReference>
<sequence length="149" mass="16605">MKAAPTLDGRLRIDVESEADALVLMSVIADARQQPEALAEDVGGLMPEEAREDWDEFVLPELRDRFSDQLDRVANAVRTLGEGDSLFIAGDEAEAWFGALNQARLALEARYHFTRDQDADAGAEVRSARIRSHFYQVVQGLILDCLMLK</sequence>
<reference evidence="1 2" key="1">
    <citation type="submission" date="2024-02" db="EMBL/GenBank/DDBJ databases">
        <title>Haloferula sargassicola NBRC 104335.</title>
        <authorList>
            <person name="Ichikawa N."/>
            <person name="Katano-Makiyama Y."/>
            <person name="Hidaka K."/>
        </authorList>
    </citation>
    <scope>NUCLEOTIDE SEQUENCE [LARGE SCALE GENOMIC DNA]</scope>
    <source>
        <strain evidence="1 2">NBRC 104335</strain>
    </source>
</reference>
<protein>
    <submittedName>
        <fullName evidence="1">Uncharacterized protein</fullName>
    </submittedName>
</protein>
<dbReference type="EMBL" id="BAABRI010000006">
    <property type="protein sequence ID" value="GAA5482111.1"/>
    <property type="molecule type" value="Genomic_DNA"/>
</dbReference>
<dbReference type="InterPro" id="IPR018561">
    <property type="entry name" value="AosR"/>
</dbReference>
<dbReference type="RefSeq" id="WP_353566257.1">
    <property type="nucleotide sequence ID" value="NZ_BAABRI010000006.1"/>
</dbReference>
<accession>A0ABP9UKI3</accession>
<evidence type="ECO:0000313" key="1">
    <source>
        <dbReference type="EMBL" id="GAA5482111.1"/>
    </source>
</evidence>
<name>A0ABP9UKI3_9BACT</name>
<dbReference type="Pfam" id="PF09438">
    <property type="entry name" value="DUF2017"/>
    <property type="match status" value="1"/>
</dbReference>
<proteinExistence type="predicted"/>
<comment type="caution">
    <text evidence="1">The sequence shown here is derived from an EMBL/GenBank/DDBJ whole genome shotgun (WGS) entry which is preliminary data.</text>
</comment>